<evidence type="ECO:0000259" key="5">
    <source>
        <dbReference type="Pfam" id="PF00419"/>
    </source>
</evidence>
<dbReference type="AlphaFoldDB" id="A0A4V2LW30"/>
<dbReference type="Proteomes" id="UP000291424">
    <property type="component" value="Unassembled WGS sequence"/>
</dbReference>
<comment type="caution">
    <text evidence="7">The sequence shown here is derived from an EMBL/GenBank/DDBJ whole genome shotgun (WGS) entry which is preliminary data.</text>
</comment>
<evidence type="ECO:0000256" key="4">
    <source>
        <dbReference type="ARBA" id="ARBA00023263"/>
    </source>
</evidence>
<organism evidence="7 8">
    <name type="scientific">Enterobacter wuhouensis</name>
    <dbReference type="NCBI Taxonomy" id="2529381"/>
    <lineage>
        <taxon>Bacteria</taxon>
        <taxon>Pseudomonadati</taxon>
        <taxon>Pseudomonadota</taxon>
        <taxon>Gammaproteobacteria</taxon>
        <taxon>Enterobacterales</taxon>
        <taxon>Enterobacteriaceae</taxon>
        <taxon>Enterobacter</taxon>
    </lineage>
</organism>
<dbReference type="PANTHER" id="PTHR33420:SF3">
    <property type="entry name" value="FIMBRIAL SUBUNIT ELFA"/>
    <property type="match status" value="1"/>
</dbReference>
<keyword evidence="4" id="KW-0281">Fimbrium</keyword>
<dbReference type="SUPFAM" id="SSF49401">
    <property type="entry name" value="Bacterial adhesins"/>
    <property type="match status" value="1"/>
</dbReference>
<evidence type="ECO:0000259" key="6">
    <source>
        <dbReference type="Pfam" id="PF22003"/>
    </source>
</evidence>
<comment type="subcellular location">
    <subcellularLocation>
        <location evidence="1">Fimbrium</location>
    </subcellularLocation>
</comment>
<evidence type="ECO:0000256" key="3">
    <source>
        <dbReference type="ARBA" id="ARBA00022729"/>
    </source>
</evidence>
<evidence type="ECO:0000313" key="8">
    <source>
        <dbReference type="Proteomes" id="UP000291424"/>
    </source>
</evidence>
<evidence type="ECO:0000256" key="2">
    <source>
        <dbReference type="ARBA" id="ARBA00006671"/>
    </source>
</evidence>
<dbReference type="Gene3D" id="2.60.40.1090">
    <property type="entry name" value="Fimbrial-type adhesion domain"/>
    <property type="match status" value="1"/>
</dbReference>
<feature type="domain" description="Fimbrial-type adhesion" evidence="5">
    <location>
        <begin position="173"/>
        <end position="316"/>
    </location>
</feature>
<gene>
    <name evidence="7" type="ORF">E0L20_02230</name>
</gene>
<dbReference type="PANTHER" id="PTHR33420">
    <property type="entry name" value="FIMBRIAL SUBUNIT ELFA-RELATED"/>
    <property type="match status" value="1"/>
</dbReference>
<dbReference type="Pfam" id="PF00419">
    <property type="entry name" value="Fimbrial"/>
    <property type="match status" value="1"/>
</dbReference>
<reference evidence="7 8" key="1">
    <citation type="submission" date="2019-02" db="EMBL/GenBank/DDBJ databases">
        <title>The draft genome of Enterobacter spp. strains.</title>
        <authorList>
            <person name="Wang C."/>
            <person name="Feng Y."/>
            <person name="Zong Z."/>
        </authorList>
    </citation>
    <scope>NUCLEOTIDE SEQUENCE [LARGE SCALE GENOMIC DNA]</scope>
    <source>
        <strain evidence="7 8">WCHEW120002</strain>
    </source>
</reference>
<dbReference type="Pfam" id="PF22003">
    <property type="entry name" value="MrkDrd"/>
    <property type="match status" value="1"/>
</dbReference>
<protein>
    <submittedName>
        <fullName evidence="7">Uncharacterized protein</fullName>
    </submittedName>
</protein>
<dbReference type="GO" id="GO:0009289">
    <property type="term" value="C:pilus"/>
    <property type="evidence" value="ECO:0007669"/>
    <property type="project" value="UniProtKB-SubCell"/>
</dbReference>
<keyword evidence="3" id="KW-0732">Signal</keyword>
<name>A0A4V2LW30_9ENTR</name>
<sequence>MINKFKLNRLLGLSLMLVGIYSSACFAGCRMYSSVRGDVNFGNVYVQRDVAIGSTIASTTVRATGSRLAHCDPGAQYLNIVYLGGVKTGLRDVFATNITGVGIRGKVWGNYPLSVPASAQYSDGSTSFYDNYTHHYELVKVGDIRSGQLSGGEILRVTYDGGGVGLVHTVTSATVTQLSCSISGNNINFPIGNVPLANFKNRIGSNPEGSTVIKNLQLSCDPQANIHITMRGAQNPDVYDRSVLALTGQGNNDVASGVGVQLLYHNIPLTFNERIHLKRSGGGQEMLPITARYYQTRESVSAGKANASATLDLTYQ</sequence>
<evidence type="ECO:0000256" key="1">
    <source>
        <dbReference type="ARBA" id="ARBA00004561"/>
    </source>
</evidence>
<dbReference type="InterPro" id="IPR008966">
    <property type="entry name" value="Adhesion_dom_sf"/>
</dbReference>
<feature type="domain" description="MrkD-like receptor binding" evidence="6">
    <location>
        <begin position="39"/>
        <end position="156"/>
    </location>
</feature>
<dbReference type="RefSeq" id="WP_207389432.1">
    <property type="nucleotide sequence ID" value="NZ_SJOO01000001.1"/>
</dbReference>
<dbReference type="GO" id="GO:0043709">
    <property type="term" value="P:cell adhesion involved in single-species biofilm formation"/>
    <property type="evidence" value="ECO:0007669"/>
    <property type="project" value="TreeGrafter"/>
</dbReference>
<dbReference type="InterPro" id="IPR036937">
    <property type="entry name" value="Adhesion_dom_fimbrial_sf"/>
</dbReference>
<dbReference type="EMBL" id="SJOO01000001">
    <property type="protein sequence ID" value="TCB94915.1"/>
    <property type="molecule type" value="Genomic_DNA"/>
</dbReference>
<dbReference type="InterPro" id="IPR000259">
    <property type="entry name" value="Adhesion_dom_fimbrial"/>
</dbReference>
<dbReference type="InterPro" id="IPR050263">
    <property type="entry name" value="Bact_Fimbrial_Adh_Pro"/>
</dbReference>
<evidence type="ECO:0000313" key="7">
    <source>
        <dbReference type="EMBL" id="TCB94915.1"/>
    </source>
</evidence>
<comment type="similarity">
    <text evidence="2">Belongs to the fimbrial protein family.</text>
</comment>
<proteinExistence type="inferred from homology"/>
<dbReference type="InterPro" id="IPR054160">
    <property type="entry name" value="MrkD_recept-bd"/>
</dbReference>
<accession>A0A4V2LW30</accession>
<dbReference type="Gene3D" id="2.60.40.3310">
    <property type="match status" value="1"/>
</dbReference>